<accession>A0A0A8YMT8</accession>
<sequence length="69" mass="7466">MDLSRRVDPILSLPSLPCPLPMAGRSSSSSMADREEASKHLCSSVSINVPLSPYISLAIMDPMAHLHFT</sequence>
<name>A0A0A8YMT8_ARUDO</name>
<evidence type="ECO:0000313" key="1">
    <source>
        <dbReference type="EMBL" id="JAD26928.1"/>
    </source>
</evidence>
<reference evidence="1" key="2">
    <citation type="journal article" date="2015" name="Data Brief">
        <title>Shoot transcriptome of the giant reed, Arundo donax.</title>
        <authorList>
            <person name="Barrero R.A."/>
            <person name="Guerrero F.D."/>
            <person name="Moolhuijzen P."/>
            <person name="Goolsby J.A."/>
            <person name="Tidwell J."/>
            <person name="Bellgard S.E."/>
            <person name="Bellgard M.I."/>
        </authorList>
    </citation>
    <scope>NUCLEOTIDE SEQUENCE</scope>
    <source>
        <tissue evidence="1">Shoot tissue taken approximately 20 cm above the soil surface</tissue>
    </source>
</reference>
<reference evidence="1" key="1">
    <citation type="submission" date="2014-09" db="EMBL/GenBank/DDBJ databases">
        <authorList>
            <person name="Magalhaes I.L.F."/>
            <person name="Oliveira U."/>
            <person name="Santos F.R."/>
            <person name="Vidigal T.H.D.A."/>
            <person name="Brescovit A.D."/>
            <person name="Santos A.J."/>
        </authorList>
    </citation>
    <scope>NUCLEOTIDE SEQUENCE</scope>
    <source>
        <tissue evidence="1">Shoot tissue taken approximately 20 cm above the soil surface</tissue>
    </source>
</reference>
<dbReference type="AlphaFoldDB" id="A0A0A8YMT8"/>
<dbReference type="EMBL" id="GBRH01270967">
    <property type="protein sequence ID" value="JAD26928.1"/>
    <property type="molecule type" value="Transcribed_RNA"/>
</dbReference>
<protein>
    <submittedName>
        <fullName evidence="1">Uncharacterized protein</fullName>
    </submittedName>
</protein>
<proteinExistence type="predicted"/>
<organism evidence="1">
    <name type="scientific">Arundo donax</name>
    <name type="common">Giant reed</name>
    <name type="synonym">Donax arundinaceus</name>
    <dbReference type="NCBI Taxonomy" id="35708"/>
    <lineage>
        <taxon>Eukaryota</taxon>
        <taxon>Viridiplantae</taxon>
        <taxon>Streptophyta</taxon>
        <taxon>Embryophyta</taxon>
        <taxon>Tracheophyta</taxon>
        <taxon>Spermatophyta</taxon>
        <taxon>Magnoliopsida</taxon>
        <taxon>Liliopsida</taxon>
        <taxon>Poales</taxon>
        <taxon>Poaceae</taxon>
        <taxon>PACMAD clade</taxon>
        <taxon>Arundinoideae</taxon>
        <taxon>Arundineae</taxon>
        <taxon>Arundo</taxon>
    </lineage>
</organism>